<evidence type="ECO:0000256" key="4">
    <source>
        <dbReference type="ARBA" id="ARBA00022679"/>
    </source>
</evidence>
<dbReference type="Pfam" id="PF00512">
    <property type="entry name" value="HisKA"/>
    <property type="match status" value="1"/>
</dbReference>
<dbReference type="EC" id="2.7.13.3" evidence="2"/>
<feature type="domain" description="Response regulatory" evidence="8">
    <location>
        <begin position="453"/>
        <end position="561"/>
    </location>
</feature>
<dbReference type="Pfam" id="PF01590">
    <property type="entry name" value="GAF"/>
    <property type="match status" value="1"/>
</dbReference>
<dbReference type="PROSITE" id="PS50110">
    <property type="entry name" value="RESPONSE_REGULATORY"/>
    <property type="match status" value="1"/>
</dbReference>
<dbReference type="Pfam" id="PF00072">
    <property type="entry name" value="Response_reg"/>
    <property type="match status" value="1"/>
</dbReference>
<comment type="catalytic activity">
    <reaction evidence="1">
        <text>ATP + protein L-histidine = ADP + protein N-phospho-L-histidine.</text>
        <dbReference type="EC" id="2.7.13.3"/>
    </reaction>
</comment>
<dbReference type="SMART" id="SM00387">
    <property type="entry name" value="HATPase_c"/>
    <property type="match status" value="1"/>
</dbReference>
<evidence type="ECO:0000256" key="6">
    <source>
        <dbReference type="PROSITE-ProRule" id="PRU00169"/>
    </source>
</evidence>
<dbReference type="EMBL" id="RWJF01000001">
    <property type="protein sequence ID" value="RST29867.1"/>
    <property type="molecule type" value="Genomic_DNA"/>
</dbReference>
<dbReference type="SMART" id="SM00065">
    <property type="entry name" value="GAF"/>
    <property type="match status" value="1"/>
</dbReference>
<keyword evidence="5 9" id="KW-0418">Kinase</keyword>
<dbReference type="Gene3D" id="3.40.50.2300">
    <property type="match status" value="1"/>
</dbReference>
<dbReference type="SUPFAM" id="SSF52172">
    <property type="entry name" value="CheY-like"/>
    <property type="match status" value="1"/>
</dbReference>
<evidence type="ECO:0000256" key="1">
    <source>
        <dbReference type="ARBA" id="ARBA00000085"/>
    </source>
</evidence>
<dbReference type="InterPro" id="IPR003594">
    <property type="entry name" value="HATPase_dom"/>
</dbReference>
<comment type="caution">
    <text evidence="9">The sequence shown here is derived from an EMBL/GenBank/DDBJ whole genome shotgun (WGS) entry which is preliminary data.</text>
</comment>
<dbReference type="PANTHER" id="PTHR43065">
    <property type="entry name" value="SENSOR HISTIDINE KINASE"/>
    <property type="match status" value="1"/>
</dbReference>
<evidence type="ECO:0000313" key="10">
    <source>
        <dbReference type="Proteomes" id="UP000274661"/>
    </source>
</evidence>
<dbReference type="AlphaFoldDB" id="A0A3R9Z4Y6"/>
<evidence type="ECO:0000259" key="7">
    <source>
        <dbReference type="PROSITE" id="PS50109"/>
    </source>
</evidence>
<dbReference type="OrthoDB" id="9796100at2"/>
<keyword evidence="10" id="KW-1185">Reference proteome</keyword>
<dbReference type="InterPro" id="IPR036097">
    <property type="entry name" value="HisK_dim/P_sf"/>
</dbReference>
<dbReference type="PANTHER" id="PTHR43065:SF49">
    <property type="entry name" value="HISTIDINE KINASE"/>
    <property type="match status" value="1"/>
</dbReference>
<organism evidence="9 10">
    <name type="scientific">Sphingomonas ginkgonis</name>
    <dbReference type="NCBI Taxonomy" id="2315330"/>
    <lineage>
        <taxon>Bacteria</taxon>
        <taxon>Pseudomonadati</taxon>
        <taxon>Pseudomonadota</taxon>
        <taxon>Alphaproteobacteria</taxon>
        <taxon>Sphingomonadales</taxon>
        <taxon>Sphingomonadaceae</taxon>
        <taxon>Sphingomonas</taxon>
    </lineage>
</organism>
<dbReference type="Proteomes" id="UP000274661">
    <property type="component" value="Unassembled WGS sequence"/>
</dbReference>
<evidence type="ECO:0000313" key="9">
    <source>
        <dbReference type="EMBL" id="RST29867.1"/>
    </source>
</evidence>
<dbReference type="InterPro" id="IPR029016">
    <property type="entry name" value="GAF-like_dom_sf"/>
</dbReference>
<dbReference type="RefSeq" id="WP_126717705.1">
    <property type="nucleotide sequence ID" value="NZ_RWJF01000001.1"/>
</dbReference>
<dbReference type="InterPro" id="IPR005467">
    <property type="entry name" value="His_kinase_dom"/>
</dbReference>
<gene>
    <name evidence="9" type="ORF">HMF7854_02800</name>
</gene>
<dbReference type="CDD" id="cd00082">
    <property type="entry name" value="HisKA"/>
    <property type="match status" value="1"/>
</dbReference>
<dbReference type="CDD" id="cd00156">
    <property type="entry name" value="REC"/>
    <property type="match status" value="1"/>
</dbReference>
<dbReference type="PROSITE" id="PS50109">
    <property type="entry name" value="HIS_KIN"/>
    <property type="match status" value="1"/>
</dbReference>
<dbReference type="SUPFAM" id="SSF55781">
    <property type="entry name" value="GAF domain-like"/>
    <property type="match status" value="1"/>
</dbReference>
<evidence type="ECO:0000256" key="3">
    <source>
        <dbReference type="ARBA" id="ARBA00022553"/>
    </source>
</evidence>
<feature type="modified residue" description="4-aspartylphosphate" evidence="6">
    <location>
        <position position="502"/>
    </location>
</feature>
<evidence type="ECO:0000256" key="5">
    <source>
        <dbReference type="ARBA" id="ARBA00022777"/>
    </source>
</evidence>
<dbReference type="SUPFAM" id="SSF55874">
    <property type="entry name" value="ATPase domain of HSP90 chaperone/DNA topoisomerase II/histidine kinase"/>
    <property type="match status" value="1"/>
</dbReference>
<dbReference type="Gene3D" id="1.10.287.130">
    <property type="match status" value="1"/>
</dbReference>
<keyword evidence="3 6" id="KW-0597">Phosphoprotein</keyword>
<dbReference type="InterPro" id="IPR003661">
    <property type="entry name" value="HisK_dim/P_dom"/>
</dbReference>
<dbReference type="SUPFAM" id="SSF47384">
    <property type="entry name" value="Homodimeric domain of signal transducing histidine kinase"/>
    <property type="match status" value="1"/>
</dbReference>
<keyword evidence="4" id="KW-0808">Transferase</keyword>
<evidence type="ECO:0000259" key="8">
    <source>
        <dbReference type="PROSITE" id="PS50110"/>
    </source>
</evidence>
<evidence type="ECO:0000256" key="2">
    <source>
        <dbReference type="ARBA" id="ARBA00012438"/>
    </source>
</evidence>
<dbReference type="InterPro" id="IPR004358">
    <property type="entry name" value="Sig_transdc_His_kin-like_C"/>
</dbReference>
<dbReference type="InterPro" id="IPR003018">
    <property type="entry name" value="GAF"/>
</dbReference>
<proteinExistence type="predicted"/>
<dbReference type="SMART" id="SM00388">
    <property type="entry name" value="HisKA"/>
    <property type="match status" value="1"/>
</dbReference>
<protein>
    <recommendedName>
        <fullName evidence="2">histidine kinase</fullName>
        <ecNumber evidence="2">2.7.13.3</ecNumber>
    </recommendedName>
</protein>
<dbReference type="Gene3D" id="3.30.450.40">
    <property type="match status" value="1"/>
</dbReference>
<accession>A0A3R9Z4Y6</accession>
<dbReference type="Pfam" id="PF02518">
    <property type="entry name" value="HATPase_c"/>
    <property type="match status" value="1"/>
</dbReference>
<sequence>MSETATVSHRYERTEAPGRDKQARLSALERYFLVDTPREPVFDRIVELAADFCDTPIAAFNLVGDGREWIKAEVGLGRDHWPFAPSICAHAVQAAGSFAVPDLNGDERFSRHPLVTGHGLRFYACVCLETDDGYALGTLCVADREPRPTGLLPRQARLLELLARQVMTELELRRSRASREAESEQRTRSLQLIAQELTEETASREAAQDLLLQAQKMEALGQVVSGVAHDINNVLAAVQGAFAILGKRVGDEQLRFVIEQGHRAGDRAGAIVRQMLSFARHEPVRPRVLRLQDVLPPLETMLCHAIGRRHRCSLMVAEDCQPVLADPHQLDVALLNLAINARDAMPTPGVLAIRAANDRDGRVRISVTDSGIGMSEHVLERAREPFFTTKGSAGTGLGLAQVHSFAATAGGLVEMRSTLAQGTTVSILLPPSAVELTDVTRVAVPSELQGNATILLVDDDDQVRAITAELLRDQGYQVREARNGPAALAYAALNPIDLLLTDIAMPGMEGPDLARHLRHDREDLPVLFASALAEALDPAAGLMLVKPFTPEELSLHVLEALGRLPAGSAKRLSGGPLEPPRLVRHLRDDRLRLAYERWAAIRGTRRLPSLDDFDVDGLALDEMMFCTVEPGTPEAKVRVDRLGEALERRLGRPLDGLPLAIGDEDLFGSMSGAYRRCQATLAPEYDWARFRMGGESIRIDRLVLPFAADSIRVSHLVGVILFTEPSEGARHVDNDSP</sequence>
<dbReference type="SMART" id="SM00448">
    <property type="entry name" value="REC"/>
    <property type="match status" value="1"/>
</dbReference>
<dbReference type="Gene3D" id="3.30.565.10">
    <property type="entry name" value="Histidine kinase-like ATPase, C-terminal domain"/>
    <property type="match status" value="1"/>
</dbReference>
<dbReference type="InterPro" id="IPR001789">
    <property type="entry name" value="Sig_transdc_resp-reg_receiver"/>
</dbReference>
<name>A0A3R9Z4Y6_9SPHN</name>
<dbReference type="GO" id="GO:0000155">
    <property type="term" value="F:phosphorelay sensor kinase activity"/>
    <property type="evidence" value="ECO:0007669"/>
    <property type="project" value="InterPro"/>
</dbReference>
<reference evidence="9 10" key="1">
    <citation type="submission" date="2018-12" db="EMBL/GenBank/DDBJ databases">
        <title>Sphingomonas sp. HMF7854 Genome sequencing and assembly.</title>
        <authorList>
            <person name="Cha I."/>
            <person name="Kang H."/>
            <person name="Kim H."/>
            <person name="Kang J."/>
            <person name="Joh K."/>
        </authorList>
    </citation>
    <scope>NUCLEOTIDE SEQUENCE [LARGE SCALE GENOMIC DNA]</scope>
    <source>
        <strain evidence="9 10">HMF7854</strain>
    </source>
</reference>
<dbReference type="PRINTS" id="PR00344">
    <property type="entry name" value="BCTRLSENSOR"/>
</dbReference>
<dbReference type="InterPro" id="IPR011006">
    <property type="entry name" value="CheY-like_superfamily"/>
</dbReference>
<dbReference type="InterPro" id="IPR036890">
    <property type="entry name" value="HATPase_C_sf"/>
</dbReference>
<feature type="domain" description="Histidine kinase" evidence="7">
    <location>
        <begin position="226"/>
        <end position="433"/>
    </location>
</feature>